<keyword evidence="1" id="KW-0472">Membrane</keyword>
<sequence>MNPPADREALIRYFKSKMQDIDRKEDKPPFKLLNAAGSSDVFRLQLKLFRQYFQAHYFSIILRSYISEIERWHRAVDISSVQDIENDMYETIKHLCNEGFWPENFVDVAAQIQREAQPDQGSIDYFSLCFIIIVMLVSGHIMNFRILYRDMRDTSDADMRILRLQHECLLPEFARSGLDINNIEIPDTINKLSETTRLLCLEMGVNPDNYLKTPDSATREKEAVERQKRMETFPLPSTPSKTSQTQTLIKPKPSINSATALLFSYYSYTYYTHTQSIYLLITVFITIY</sequence>
<dbReference type="HOGENOM" id="CLU_966952_0_0_1"/>
<reference evidence="2 3" key="1">
    <citation type="journal article" date="2014" name="Genome Announc.">
        <title>Draft genome sequence of Sclerotinia borealis, a psychrophilic plant pathogenic fungus.</title>
        <authorList>
            <person name="Mardanov A.V."/>
            <person name="Beletsky A.V."/>
            <person name="Kadnikov V.V."/>
            <person name="Ignatov A.N."/>
            <person name="Ravin N.V."/>
        </authorList>
    </citation>
    <scope>NUCLEOTIDE SEQUENCE [LARGE SCALE GENOMIC DNA]</scope>
    <source>
        <strain evidence="3">F-4157</strain>
    </source>
</reference>
<keyword evidence="1" id="KW-0812">Transmembrane</keyword>
<dbReference type="EMBL" id="AYSA01000101">
    <property type="protein sequence ID" value="ESZ97144.1"/>
    <property type="molecule type" value="Genomic_DNA"/>
</dbReference>
<keyword evidence="3" id="KW-1185">Reference proteome</keyword>
<gene>
    <name evidence="2" type="ORF">SBOR_2502</name>
</gene>
<organism evidence="2 3">
    <name type="scientific">Sclerotinia borealis (strain F-4128)</name>
    <dbReference type="NCBI Taxonomy" id="1432307"/>
    <lineage>
        <taxon>Eukaryota</taxon>
        <taxon>Fungi</taxon>
        <taxon>Dikarya</taxon>
        <taxon>Ascomycota</taxon>
        <taxon>Pezizomycotina</taxon>
        <taxon>Leotiomycetes</taxon>
        <taxon>Helotiales</taxon>
        <taxon>Sclerotiniaceae</taxon>
        <taxon>Sclerotinia</taxon>
    </lineage>
</organism>
<dbReference type="Proteomes" id="UP000019487">
    <property type="component" value="Unassembled WGS sequence"/>
</dbReference>
<dbReference type="OrthoDB" id="3532017at2759"/>
<evidence type="ECO:0000313" key="3">
    <source>
        <dbReference type="Proteomes" id="UP000019487"/>
    </source>
</evidence>
<keyword evidence="1" id="KW-1133">Transmembrane helix</keyword>
<evidence type="ECO:0000256" key="1">
    <source>
        <dbReference type="SAM" id="Phobius"/>
    </source>
</evidence>
<comment type="caution">
    <text evidence="2">The sequence shown here is derived from an EMBL/GenBank/DDBJ whole genome shotgun (WGS) entry which is preliminary data.</text>
</comment>
<dbReference type="AlphaFoldDB" id="W9CRB8"/>
<accession>W9CRB8</accession>
<proteinExistence type="predicted"/>
<evidence type="ECO:0000313" key="2">
    <source>
        <dbReference type="EMBL" id="ESZ97144.1"/>
    </source>
</evidence>
<protein>
    <submittedName>
        <fullName evidence="2">Uncharacterized protein</fullName>
    </submittedName>
</protein>
<feature type="transmembrane region" description="Helical" evidence="1">
    <location>
        <begin position="125"/>
        <end position="144"/>
    </location>
</feature>
<name>W9CRB8_SCLBF</name>